<reference evidence="2 3" key="1">
    <citation type="submission" date="2018-11" db="EMBL/GenBank/DDBJ databases">
        <title>Species Designations Belie Phenotypic and Genotypic Heterogeneity in Oral Streptococci.</title>
        <authorList>
            <person name="Velsko I."/>
        </authorList>
    </citation>
    <scope>NUCLEOTIDE SEQUENCE [LARGE SCALE GENOMIC DNA]</scope>
    <source>
        <strain evidence="2 3">A54</strain>
    </source>
</reference>
<dbReference type="Pfam" id="PF01381">
    <property type="entry name" value="HTH_3"/>
    <property type="match status" value="1"/>
</dbReference>
<evidence type="ECO:0000313" key="2">
    <source>
        <dbReference type="EMBL" id="RSJ85115.1"/>
    </source>
</evidence>
<sequence length="50" mass="5991">MFVRIRNLREDADLTQENIAQLLNCSRSTYSRYEEGNRRIDIFDLIKLAE</sequence>
<dbReference type="AlphaFoldDB" id="A0A428GTI1"/>
<dbReference type="Proteomes" id="UP000277890">
    <property type="component" value="Unassembled WGS sequence"/>
</dbReference>
<organism evidence="2 3">
    <name type="scientific">Streptococcus cristatus</name>
    <dbReference type="NCBI Taxonomy" id="45634"/>
    <lineage>
        <taxon>Bacteria</taxon>
        <taxon>Bacillati</taxon>
        <taxon>Bacillota</taxon>
        <taxon>Bacilli</taxon>
        <taxon>Lactobacillales</taxon>
        <taxon>Streptococcaceae</taxon>
        <taxon>Streptococcus</taxon>
    </lineage>
</organism>
<dbReference type="SUPFAM" id="SSF47413">
    <property type="entry name" value="lambda repressor-like DNA-binding domains"/>
    <property type="match status" value="1"/>
</dbReference>
<comment type="caution">
    <text evidence="2">The sequence shown here is derived from an EMBL/GenBank/DDBJ whole genome shotgun (WGS) entry which is preliminary data.</text>
</comment>
<evidence type="ECO:0000313" key="3">
    <source>
        <dbReference type="Proteomes" id="UP000277890"/>
    </source>
</evidence>
<dbReference type="InterPro" id="IPR001387">
    <property type="entry name" value="Cro/C1-type_HTH"/>
</dbReference>
<dbReference type="InterPro" id="IPR010982">
    <property type="entry name" value="Lambda_DNA-bd_dom_sf"/>
</dbReference>
<dbReference type="SMART" id="SM00530">
    <property type="entry name" value="HTH_XRE"/>
    <property type="match status" value="1"/>
</dbReference>
<proteinExistence type="predicted"/>
<protein>
    <submittedName>
        <fullName evidence="2">Helix-turn-helix protein</fullName>
    </submittedName>
</protein>
<dbReference type="EMBL" id="RJPQ01000010">
    <property type="protein sequence ID" value="RSJ85115.1"/>
    <property type="molecule type" value="Genomic_DNA"/>
</dbReference>
<name>A0A428GTI1_STRCR</name>
<evidence type="ECO:0000259" key="1">
    <source>
        <dbReference type="PROSITE" id="PS50943"/>
    </source>
</evidence>
<dbReference type="GO" id="GO:0003677">
    <property type="term" value="F:DNA binding"/>
    <property type="evidence" value="ECO:0007669"/>
    <property type="project" value="InterPro"/>
</dbReference>
<dbReference type="Gene3D" id="1.10.260.40">
    <property type="entry name" value="lambda repressor-like DNA-binding domains"/>
    <property type="match status" value="1"/>
</dbReference>
<feature type="domain" description="HTH cro/C1-type" evidence="1">
    <location>
        <begin position="5"/>
        <end position="50"/>
    </location>
</feature>
<accession>A0A428GTI1</accession>
<dbReference type="PROSITE" id="PS50943">
    <property type="entry name" value="HTH_CROC1"/>
    <property type="match status" value="1"/>
</dbReference>
<gene>
    <name evidence="2" type="ORF">D8794_07935</name>
</gene>
<dbReference type="CDD" id="cd00093">
    <property type="entry name" value="HTH_XRE"/>
    <property type="match status" value="1"/>
</dbReference>